<dbReference type="InterPro" id="IPR001599">
    <property type="entry name" value="Macroglobln_a2"/>
</dbReference>
<gene>
    <name evidence="2" type="ORF">C943_03674</name>
</gene>
<dbReference type="Proteomes" id="UP000010953">
    <property type="component" value="Unassembled WGS sequence"/>
</dbReference>
<dbReference type="Gene3D" id="2.170.130.10">
    <property type="entry name" value="TonB-dependent receptor, plug domain"/>
    <property type="match status" value="1"/>
</dbReference>
<feature type="domain" description="Alpha-2-macroglobulin" evidence="1">
    <location>
        <begin position="1264"/>
        <end position="1354"/>
    </location>
</feature>
<proteinExistence type="predicted"/>
<dbReference type="InParanoid" id="M7XAK7"/>
<dbReference type="STRING" id="1239962.C943_03674"/>
<dbReference type="EMBL" id="AMZY02000006">
    <property type="protein sequence ID" value="EMS34455.1"/>
    <property type="molecule type" value="Genomic_DNA"/>
</dbReference>
<dbReference type="InterPro" id="IPR008969">
    <property type="entry name" value="CarboxyPept-like_regulatory"/>
</dbReference>
<dbReference type="SMART" id="SM01360">
    <property type="entry name" value="A2M"/>
    <property type="match status" value="1"/>
</dbReference>
<evidence type="ECO:0000313" key="2">
    <source>
        <dbReference type="EMBL" id="EMS34455.1"/>
    </source>
</evidence>
<dbReference type="Pfam" id="PF00207">
    <property type="entry name" value="A2M"/>
    <property type="match status" value="1"/>
</dbReference>
<dbReference type="InterPro" id="IPR051802">
    <property type="entry name" value="YfhM-like"/>
</dbReference>
<reference evidence="2" key="1">
    <citation type="submission" date="2013-01" db="EMBL/GenBank/DDBJ databases">
        <title>Genome assembly of Mariniradius saccharolyticus AK6.</title>
        <authorList>
            <person name="Vaidya B."/>
            <person name="Khatri I."/>
            <person name="Tanuku N.R.S."/>
            <person name="Subramanian S."/>
            <person name="Pinnaka A."/>
        </authorList>
    </citation>
    <scope>NUCLEOTIDE SEQUENCE [LARGE SCALE GENOMIC DNA]</scope>
    <source>
        <strain evidence="2">AK6</strain>
    </source>
</reference>
<evidence type="ECO:0000259" key="1">
    <source>
        <dbReference type="SMART" id="SM01360"/>
    </source>
</evidence>
<dbReference type="Gene3D" id="2.60.40.1120">
    <property type="entry name" value="Carboxypeptidase-like, regulatory domain"/>
    <property type="match status" value="1"/>
</dbReference>
<keyword evidence="3" id="KW-1185">Reference proteome</keyword>
<dbReference type="SUPFAM" id="SSF48239">
    <property type="entry name" value="Terpenoid cyclases/Protein prenyltransferases"/>
    <property type="match status" value="1"/>
</dbReference>
<dbReference type="SUPFAM" id="SSF49464">
    <property type="entry name" value="Carboxypeptidase regulatory domain-like"/>
    <property type="match status" value="1"/>
</dbReference>
<name>M7XAK7_9BACT</name>
<dbReference type="Gene3D" id="2.60.40.1930">
    <property type="match status" value="1"/>
</dbReference>
<dbReference type="GO" id="GO:0004866">
    <property type="term" value="F:endopeptidase inhibitor activity"/>
    <property type="evidence" value="ECO:0007669"/>
    <property type="project" value="InterPro"/>
</dbReference>
<dbReference type="SUPFAM" id="SSF56935">
    <property type="entry name" value="Porins"/>
    <property type="match status" value="1"/>
</dbReference>
<accession>M7XAK7</accession>
<organism evidence="2 3">
    <name type="scientific">Mariniradius saccharolyticus AK6</name>
    <dbReference type="NCBI Taxonomy" id="1239962"/>
    <lineage>
        <taxon>Bacteria</taxon>
        <taxon>Pseudomonadati</taxon>
        <taxon>Bacteroidota</taxon>
        <taxon>Cytophagia</taxon>
        <taxon>Cytophagales</taxon>
        <taxon>Cyclobacteriaceae</taxon>
        <taxon>Mariniradius</taxon>
    </lineage>
</organism>
<dbReference type="InterPro" id="IPR037066">
    <property type="entry name" value="Plug_dom_sf"/>
</dbReference>
<sequence length="1890" mass="215606">MRNKQEVEITSVQALRIYSIKNDRDLNIQILDENGKKVKGASVWVDDKKLAYNPTTESFEDKKSNKKGLVKVQFQSSTNFFLLDRQLDNSTFKRTKNKVLYGTPLKYIWIPVRFIVYIPIDGYRSIRQNYLSGSIYKIVDFSRRAYHKTACIFDAYHCDWYDDGRTRHSTTGYLVFDKPKYKPLDTLRMKSFLVNKKGKPLHEDAKFVLRENYQKEKFIAELTPIRRGAYSYSLHLHDSLQLKLDTRYTVSIQSKSGREWIDENFYFEEYELDRNSLELTISSETHVKGNKQVLSVSAKDENDLRIKDGKLQVWVFPHHPKRFLDSVVFLPDTLMYHAAELAPDRDTEIEIPDSIFPKVEMEYEIKALLLNADYESITANKSALFKAQADPVSFELGMDSLMISKTDSETQSRSVSVFGEDEFGNKTLVTADELPIKIPVNPIFAKYSTDVEGEKQEFLVDEIDSKINISTYRDPRELSISVQNPRNIPVTYFLYRRNKLIRSGLKIDSPIRLRNKGDKNYYLSLNYIWAGQTHFQNYQIPLRKDYLKITSNEPVIVYPGEEAEIEIEVKDYKNQPVADVDLTAFGLTNKFKYEAPTVPRLAKAPKGKSLINNFTVVDNSQETITRPLDYQAWKVLASLDSISYFNFIYPESALYRFEYTVADSITQFSPFVVSKGDFEPISVIYVDQVPVYFYWNSIRQPYSFPVSPGYRQLKFRLKDKVVTLDSVYFEAQKRTILSFDPATYKGKMKSEVAEISFSQMEKNHLYHYIFPYRNPFMRDFPYLVKGENATFLGLGDNPQSEKTFLAGPISGFLDFKLLNGFTTRFDHEPYFEYDFRQGLLKMREVKDNRYPTQASRTSFSQSLKDEVMTEAKILNLWQSHLEKIRIEKAQYTNPKNTTKGNGRLELDFDQKVYVDGPPINILIFNLSNIEDIRVYPGSTRVFHDLSPGEYQLVLLFRGSSYGKMDSVQVLMDGLNFLKVPQSLPIKKDEFSNQLVDLIEKTVFSPIPIDLPSDKRELPRFQRSYLDNNRYSGPGNLVSGFIRDELGEGLPGATVIVNGTTIGTSTDLDGYYELIVPFGYSELVVSFIGYETGSIQPVIGISNDYDLTESISALQEVVITGYSVSQSKVSLSNAVVVNDEDYSGAGEFSGVLQGRVAGVSVQSIGSSGLNIQIRGASTVSFQEKPLILVDGRVFLGDINDLDLTQVKKVETLTGEEATKRFGESGKNGVILVYFREDAPTITGQINSLDWKNTGGGNIRSNFSDAAFWQPDLITDANGKARFKVKFPDDITAWQTHVLAMNAEKQIGQKQGLIKSYMPLAAQLFVPRFLVRGDTARALGKALNYLGDSVEVSTGFEINGQPVSSNWNGILREIKIDTLSVVAKDSIKVQYQLKSKSGFKDGEIRDIPVFPIGMAETTGNFAMLEKDTAFTIAVDTAAMSSTLTFWSDLSDLFEDELDYIHRYRYLCNEQMASKIKALLLQRDIDLWKNREFTQEKVLKKLIADLQKNQRSDGTWGWWKDSDPSIWITQHVVEALQQASSKGFEAGFQKNSLEESLLRNWDIEKKFETRVMMIQTFLTLESKVGYTTLLEDLEKIMPDKSLEKLRLMSIKSQLSDTVDLSDLAQFQRKSILGNTYFDIDEKESNWMSGDLRMSLMAYQILQRSSTTPDSVLKSVRNYLFEQRNRGNWINTYLSSLVLQTLVPDLLKASKYTGSQKVTLMGNLDETITNFPFIKEIQGGEALKVSKTGNLPIYYSFSEKYWNTNPVAKKGAFEISSRFDGEQGHVLQAGKAIDLIVELVVKEDAPYVMINVPIPGGCSYGNKNQRSGWETHREYFLEETAIFCENLPKGNHKFRISLEPRFTGSYTLNPAKVELMYFPTINANEGMGRVSIVD</sequence>
<dbReference type="Pfam" id="PF13715">
    <property type="entry name" value="CarbopepD_reg_2"/>
    <property type="match status" value="1"/>
</dbReference>
<dbReference type="Gene3D" id="1.50.10.20">
    <property type="match status" value="1"/>
</dbReference>
<dbReference type="InterPro" id="IPR041246">
    <property type="entry name" value="Bact_MG10"/>
</dbReference>
<dbReference type="PANTHER" id="PTHR40094">
    <property type="entry name" value="ALPHA-2-MACROGLOBULIN HOMOLOG"/>
    <property type="match status" value="1"/>
</dbReference>
<comment type="caution">
    <text evidence="2">The sequence shown here is derived from an EMBL/GenBank/DDBJ whole genome shotgun (WGS) entry which is preliminary data.</text>
</comment>
<evidence type="ECO:0000313" key="3">
    <source>
        <dbReference type="Proteomes" id="UP000010953"/>
    </source>
</evidence>
<dbReference type="eggNOG" id="COG2373">
    <property type="taxonomic scope" value="Bacteria"/>
</dbReference>
<dbReference type="Pfam" id="PF17973">
    <property type="entry name" value="bMG10"/>
    <property type="match status" value="1"/>
</dbReference>
<protein>
    <submittedName>
        <fullName evidence="2">Outer membrane protein</fullName>
    </submittedName>
</protein>
<dbReference type="Gene3D" id="2.20.130.20">
    <property type="match status" value="1"/>
</dbReference>
<dbReference type="InterPro" id="IPR008930">
    <property type="entry name" value="Terpenoid_cyclase/PrenylTrfase"/>
</dbReference>
<dbReference type="PANTHER" id="PTHR40094:SF1">
    <property type="entry name" value="UBIQUITIN DOMAIN-CONTAINING PROTEIN"/>
    <property type="match status" value="1"/>
</dbReference>